<dbReference type="InterPro" id="IPR011009">
    <property type="entry name" value="Kinase-like_dom_sf"/>
</dbReference>
<keyword evidence="2" id="KW-0808">Transferase</keyword>
<dbReference type="EC" id="2.7.11.1" evidence="2"/>
<evidence type="ECO:0000313" key="2">
    <source>
        <dbReference type="EMBL" id="MDQ0227450.1"/>
    </source>
</evidence>
<dbReference type="InterPro" id="IPR000719">
    <property type="entry name" value="Prot_kinase_dom"/>
</dbReference>
<protein>
    <submittedName>
        <fullName evidence="2">Serine/threonine-protein kinase</fullName>
        <ecNumber evidence="2">2.7.11.1</ecNumber>
    </submittedName>
</protein>
<name>A0ABT9Z855_9BACI</name>
<dbReference type="EMBL" id="JAUSTZ010000009">
    <property type="protein sequence ID" value="MDQ0227450.1"/>
    <property type="molecule type" value="Genomic_DNA"/>
</dbReference>
<proteinExistence type="predicted"/>
<comment type="caution">
    <text evidence="2">The sequence shown here is derived from an EMBL/GenBank/DDBJ whole genome shotgun (WGS) entry which is preliminary data.</text>
</comment>
<feature type="domain" description="Protein kinase" evidence="1">
    <location>
        <begin position="29"/>
        <end position="292"/>
    </location>
</feature>
<keyword evidence="2" id="KW-0418">Kinase</keyword>
<dbReference type="PROSITE" id="PS50011">
    <property type="entry name" value="PROTEIN_KINASE_DOM"/>
    <property type="match status" value="1"/>
</dbReference>
<gene>
    <name evidence="2" type="ORF">J2S02_003795</name>
</gene>
<dbReference type="Gene3D" id="1.10.510.10">
    <property type="entry name" value="Transferase(Phosphotransferase) domain 1"/>
    <property type="match status" value="1"/>
</dbReference>
<sequence length="292" mass="34216">MNDIHKMTLGKIAFQLKKPHDFSWLEPIGEVFSVFAEQDSGNICFGIEKDGMKRFVKYAGANTMNYIGNTADAIDRLKRSIPIYNTLKHKHLVNLEDHFEVDNGYAFVFAWFDGECLHPHWSFPPPQKYTNPKSPFFRFKQLPAKQRLASLKCIYEFHVFVEEMDYVPIDFYDGSILYDFQNHVLKICDIDFYQKKPFYNTMGRLWGSNRFMAPEEFQLSAEIDARTTVFTMGATAFCLLGGELDRSYLKWDVGEELYAIAKRATESEKRNRYSTVKEFYDEWNSASKKYLK</sequence>
<dbReference type="GO" id="GO:0004674">
    <property type="term" value="F:protein serine/threonine kinase activity"/>
    <property type="evidence" value="ECO:0007669"/>
    <property type="project" value="UniProtKB-EC"/>
</dbReference>
<evidence type="ECO:0000313" key="3">
    <source>
        <dbReference type="Proteomes" id="UP001232245"/>
    </source>
</evidence>
<keyword evidence="3" id="KW-1185">Reference proteome</keyword>
<reference evidence="2 3" key="1">
    <citation type="submission" date="2023-07" db="EMBL/GenBank/DDBJ databases">
        <title>Genomic Encyclopedia of Type Strains, Phase IV (KMG-IV): sequencing the most valuable type-strain genomes for metagenomic binning, comparative biology and taxonomic classification.</title>
        <authorList>
            <person name="Goeker M."/>
        </authorList>
    </citation>
    <scope>NUCLEOTIDE SEQUENCE [LARGE SCALE GENOMIC DNA]</scope>
    <source>
        <strain evidence="2 3">DSM 17723</strain>
    </source>
</reference>
<dbReference type="SUPFAM" id="SSF56112">
    <property type="entry name" value="Protein kinase-like (PK-like)"/>
    <property type="match status" value="1"/>
</dbReference>
<accession>A0ABT9Z855</accession>
<dbReference type="Proteomes" id="UP001232245">
    <property type="component" value="Unassembled WGS sequence"/>
</dbReference>
<evidence type="ECO:0000259" key="1">
    <source>
        <dbReference type="PROSITE" id="PS50011"/>
    </source>
</evidence>
<organism evidence="2 3">
    <name type="scientific">Metabacillus niabensis</name>
    <dbReference type="NCBI Taxonomy" id="324854"/>
    <lineage>
        <taxon>Bacteria</taxon>
        <taxon>Bacillati</taxon>
        <taxon>Bacillota</taxon>
        <taxon>Bacilli</taxon>
        <taxon>Bacillales</taxon>
        <taxon>Bacillaceae</taxon>
        <taxon>Metabacillus</taxon>
    </lineage>
</organism>